<dbReference type="PANTHER" id="PTHR32094">
    <property type="entry name" value="FANCONI ANEMIA GROUP E PROTEIN"/>
    <property type="match status" value="1"/>
</dbReference>
<proteinExistence type="predicted"/>
<reference evidence="3" key="1">
    <citation type="submission" date="2025-08" db="UniProtKB">
        <authorList>
            <consortium name="RefSeq"/>
        </authorList>
    </citation>
    <scope>IDENTIFICATION</scope>
    <source>
        <tissue evidence="3">Testes</tissue>
    </source>
</reference>
<keyword evidence="2" id="KW-1185">Reference proteome</keyword>
<dbReference type="Gene3D" id="1.25.40.480">
    <property type="match status" value="1"/>
</dbReference>
<gene>
    <name evidence="3" type="primary">LOC102803141</name>
</gene>
<evidence type="ECO:0000313" key="2">
    <source>
        <dbReference type="Proteomes" id="UP000694865"/>
    </source>
</evidence>
<dbReference type="InterPro" id="IPR039685">
    <property type="entry name" value="FANCE"/>
</dbReference>
<dbReference type="Proteomes" id="UP000694865">
    <property type="component" value="Unplaced"/>
</dbReference>
<dbReference type="PANTHER" id="PTHR32094:SF5">
    <property type="entry name" value="FANCONI ANEMIA GROUP E PROTEIN"/>
    <property type="match status" value="1"/>
</dbReference>
<dbReference type="InterPro" id="IPR021025">
    <property type="entry name" value="Fanconi_anaemia_gr_E_prot_C"/>
</dbReference>
<accession>A0ABM0LZV9</accession>
<feature type="domain" description="Fanconi Anaemia group E protein C-terminal" evidence="1">
    <location>
        <begin position="262"/>
        <end position="507"/>
    </location>
</feature>
<dbReference type="RefSeq" id="XP_006813300.1">
    <property type="nucleotide sequence ID" value="XM_006813237.1"/>
</dbReference>
<evidence type="ECO:0000259" key="1">
    <source>
        <dbReference type="Pfam" id="PF11510"/>
    </source>
</evidence>
<name>A0ABM0LZV9_SACKO</name>
<dbReference type="GeneID" id="102803141"/>
<evidence type="ECO:0000313" key="3">
    <source>
        <dbReference type="RefSeq" id="XP_006813300.1"/>
    </source>
</evidence>
<dbReference type="Pfam" id="PF11510">
    <property type="entry name" value="FA_FANCE"/>
    <property type="match status" value="1"/>
</dbReference>
<sequence length="509" mass="58085">MDLETLVLKIIPLQWHGVIGTLSNPDNPIQSSNYWLLQQSALSWNDLIQSLCQKEPIIHQDKTLIFKPRISLLPIDIQRNLLTFIHYHQEQIPSDVIVKLLNEIEQYIKQDDWLAFLVKEIERTHMLAETDKIRLDLFCQSSNKLTDLCDRIKASSQHTSDGVGRSHFDEWKDLIDVREQQVLSPGMEIDSEREDVDMPHSGDKRFSQEHVCNNEVIILDSSTDDENAHDVKVEAKDDDATVTEVDDVTMEIDEPDLDTDIKIKVDKLLDVLNSSSDGVPGDHQMEMELFSKHTSQQVDGICKYMKTDSFSEVTLQIFCQCLCNLQPEPSYSNCVVIAKQCYLDKLLHLQQNASRRLVTTVTRFSGKFPKALIEGALVLMCANLGSPQADIICKLARETFDKQVKEFFFSKLVDMNFEWTVHTSQVFLTLIEPKLDLNTVTITTFLTLLEHHGIAQNSCLKFGKLLLTSITKYSKQFTSEHISVMGRILAVNKTYLKKTAISALKKIKP</sequence>
<protein>
    <submittedName>
        <fullName evidence="3">Fanconi anemia group E protein-like</fullName>
    </submittedName>
</protein>
<organism evidence="2 3">
    <name type="scientific">Saccoglossus kowalevskii</name>
    <name type="common">Acorn worm</name>
    <dbReference type="NCBI Taxonomy" id="10224"/>
    <lineage>
        <taxon>Eukaryota</taxon>
        <taxon>Metazoa</taxon>
        <taxon>Hemichordata</taxon>
        <taxon>Enteropneusta</taxon>
        <taxon>Harrimaniidae</taxon>
        <taxon>Saccoglossus</taxon>
    </lineage>
</organism>